<gene>
    <name evidence="1" type="ORF">NCTC9645_06876</name>
</gene>
<organism evidence="1 2">
    <name type="scientific">Klebsiella pneumoniae</name>
    <dbReference type="NCBI Taxonomy" id="573"/>
    <lineage>
        <taxon>Bacteria</taxon>
        <taxon>Pseudomonadati</taxon>
        <taxon>Pseudomonadota</taxon>
        <taxon>Gammaproteobacteria</taxon>
        <taxon>Enterobacterales</taxon>
        <taxon>Enterobacteriaceae</taxon>
        <taxon>Klebsiella/Raoultella group</taxon>
        <taxon>Klebsiella</taxon>
        <taxon>Klebsiella pneumoniae complex</taxon>
    </lineage>
</organism>
<evidence type="ECO:0000313" key="2">
    <source>
        <dbReference type="Proteomes" id="UP000250675"/>
    </source>
</evidence>
<reference evidence="1 2" key="1">
    <citation type="submission" date="2018-06" db="EMBL/GenBank/DDBJ databases">
        <authorList>
            <consortium name="Pathogen Informatics"/>
            <person name="Doyle S."/>
        </authorList>
    </citation>
    <scope>NUCLEOTIDE SEQUENCE [LARGE SCALE GENOMIC DNA]</scope>
    <source>
        <strain evidence="1 2">NCTC9645</strain>
    </source>
</reference>
<accession>A0A2X3I865</accession>
<dbReference type="AlphaFoldDB" id="A0A2X3I865"/>
<name>A0A2X3I865_KLEPN</name>
<dbReference type="EMBL" id="UASO01000013">
    <property type="protein sequence ID" value="SQC88718.1"/>
    <property type="molecule type" value="Genomic_DNA"/>
</dbReference>
<evidence type="ECO:0000313" key="1">
    <source>
        <dbReference type="EMBL" id="SQC88718.1"/>
    </source>
</evidence>
<sequence length="87" mass="8895">MTLTAKNKGAAGNDIRLRAQTTASGTTTAIVAMASGATDPDIAPALANVVAAGHNIIVRPVLHPDHADSTAYPSGFLFPARWSNAAR</sequence>
<dbReference type="Proteomes" id="UP000250675">
    <property type="component" value="Unassembled WGS sequence"/>
</dbReference>
<proteinExistence type="predicted"/>
<protein>
    <submittedName>
        <fullName evidence="1">Mu-like prophage tail sheath protein gpL</fullName>
    </submittedName>
</protein>